<dbReference type="EMBL" id="LT906468">
    <property type="protein sequence ID" value="SNV52005.1"/>
    <property type="molecule type" value="Genomic_DNA"/>
</dbReference>
<evidence type="ECO:0000313" key="1">
    <source>
        <dbReference type="EMBL" id="SNV52005.1"/>
    </source>
</evidence>
<protein>
    <submittedName>
        <fullName evidence="1">Uncharacterized protein</fullName>
    </submittedName>
</protein>
<evidence type="ECO:0000313" key="2">
    <source>
        <dbReference type="Proteomes" id="UP000215355"/>
    </source>
</evidence>
<dbReference type="KEGG" id="smiz:4412673_02593"/>
<proteinExistence type="predicted"/>
<name>A0AAJ4XDT3_9SPHI</name>
<organism evidence="1 2">
    <name type="scientific">Sphingobacterium mizutaii</name>
    <dbReference type="NCBI Taxonomy" id="1010"/>
    <lineage>
        <taxon>Bacteria</taxon>
        <taxon>Pseudomonadati</taxon>
        <taxon>Bacteroidota</taxon>
        <taxon>Sphingobacteriia</taxon>
        <taxon>Sphingobacteriales</taxon>
        <taxon>Sphingobacteriaceae</taxon>
        <taxon>Sphingobacterium</taxon>
    </lineage>
</organism>
<gene>
    <name evidence="1" type="ORF">SAMEA4412673_02593</name>
</gene>
<sequence length="117" mass="13176">MNELFFSALFIGSLLFGNPETKEIPSELNMNQTEFVEPAAKGKIELIADDKDKFEYKVIGDQVNEPLTIYVNEKTQGEVKVGEIFEIKKPENTKAGENLEVSLMNKDAEYASHVISF</sequence>
<accession>A0AAJ4XDT3</accession>
<dbReference type="Proteomes" id="UP000215355">
    <property type="component" value="Chromosome 1"/>
</dbReference>
<reference evidence="1 2" key="1">
    <citation type="submission" date="2017-06" db="EMBL/GenBank/DDBJ databases">
        <authorList>
            <consortium name="Pathogen Informatics"/>
        </authorList>
    </citation>
    <scope>NUCLEOTIDE SEQUENCE [LARGE SCALE GENOMIC DNA]</scope>
    <source>
        <strain evidence="1 2">NCTC12149</strain>
    </source>
</reference>
<dbReference type="AlphaFoldDB" id="A0AAJ4XDT3"/>
<dbReference type="RefSeq" id="WP_093097481.1">
    <property type="nucleotide sequence ID" value="NZ_FNGK01000001.1"/>
</dbReference>